<comment type="subcellular location">
    <subcellularLocation>
        <location evidence="3">Golgi apparatus</location>
        <location evidence="3">trans-Golgi network</location>
    </subcellularLocation>
</comment>
<dbReference type="Pfam" id="PF08700">
    <property type="entry name" value="VPS51_Exo84_N"/>
    <property type="match status" value="1"/>
</dbReference>
<dbReference type="PANTHER" id="PTHR15954:SF4">
    <property type="entry name" value="VACUOLAR PROTEIN SORTING-ASSOCIATED PROTEIN 51 HOMOLOG"/>
    <property type="match status" value="1"/>
</dbReference>
<keyword evidence="4" id="KW-1185">Reference proteome</keyword>
<proteinExistence type="inferred from homology"/>
<comment type="subunit">
    <text evidence="3">Component of the Golgi-associated retrograde protein (GARP) complex.</text>
</comment>
<evidence type="ECO:0000313" key="4">
    <source>
        <dbReference type="Proteomes" id="UP000694865"/>
    </source>
</evidence>
<keyword evidence="3" id="KW-0653">Protein transport</keyword>
<feature type="non-terminal residue" evidence="5">
    <location>
        <position position="167"/>
    </location>
</feature>
<dbReference type="GeneID" id="100374007"/>
<organism evidence="4 5">
    <name type="scientific">Saccoglossus kowalevskii</name>
    <name type="common">Acorn worm</name>
    <dbReference type="NCBI Taxonomy" id="10224"/>
    <lineage>
        <taxon>Eukaryota</taxon>
        <taxon>Metazoa</taxon>
        <taxon>Hemichordata</taxon>
        <taxon>Enteropneusta</taxon>
        <taxon>Harrimaniidae</taxon>
        <taxon>Saccoglossus</taxon>
    </lineage>
</organism>
<protein>
    <recommendedName>
        <fullName evidence="2 3">Vacuolar protein sorting-associated protein 51 homolog</fullName>
    </recommendedName>
</protein>
<keyword evidence="3" id="KW-0445">Lipid transport</keyword>
<dbReference type="Proteomes" id="UP000694865">
    <property type="component" value="Unplaced"/>
</dbReference>
<accession>A0ABM0GLJ8</accession>
<dbReference type="InterPro" id="IPR014812">
    <property type="entry name" value="Vps51"/>
</dbReference>
<sequence>MTSFPVFSSKEKMAASSAGMDLEETRRRRKHGMLKLYYGMDDDTGQTNVDPCDINGAHFKPEFYLNKLIKEKRLTELMGRESDMVKQIKSLDSDMQTLVYENYNKFISATDTIRKMKNDFKKMEYEMDGLVSNMTKITSFSASISNTLQDRRQQINKLSGVHSLLKK</sequence>
<comment type="similarity">
    <text evidence="1 3">Belongs to the VPS51 family.</text>
</comment>
<dbReference type="PANTHER" id="PTHR15954">
    <property type="entry name" value="VACUOLAR PROTEIN SORTING-ASSOCIATED PROTEIN 51 HOMOLOG"/>
    <property type="match status" value="1"/>
</dbReference>
<keyword evidence="3" id="KW-0813">Transport</keyword>
<name>A0ABM0GLJ8_SACKO</name>
<evidence type="ECO:0000256" key="1">
    <source>
        <dbReference type="ARBA" id="ARBA00006080"/>
    </source>
</evidence>
<evidence type="ECO:0000313" key="5">
    <source>
        <dbReference type="RefSeq" id="XP_002732598.2"/>
    </source>
</evidence>
<evidence type="ECO:0000256" key="2">
    <source>
        <dbReference type="ARBA" id="ARBA00016122"/>
    </source>
</evidence>
<keyword evidence="3" id="KW-0333">Golgi apparatus</keyword>
<reference evidence="5" key="1">
    <citation type="submission" date="2025-08" db="UniProtKB">
        <authorList>
            <consortium name="RefSeq"/>
        </authorList>
    </citation>
    <scope>IDENTIFICATION</scope>
    <source>
        <tissue evidence="5">Testes</tissue>
    </source>
</reference>
<comment type="function">
    <text evidence="3">Acts as component of the GARP complex that is involved in retrograde transport from early and late endosomes to the trans-Golgi network (TGN).</text>
</comment>
<dbReference type="RefSeq" id="XP_002732598.2">
    <property type="nucleotide sequence ID" value="XM_002732552.2"/>
</dbReference>
<gene>
    <name evidence="5" type="primary">LOC100374007</name>
</gene>
<evidence type="ECO:0000256" key="3">
    <source>
        <dbReference type="RuleBase" id="RU368010"/>
    </source>
</evidence>